<dbReference type="RefSeq" id="WP_065914593.1">
    <property type="nucleotide sequence ID" value="NZ_CP016793.1"/>
</dbReference>
<dbReference type="Proteomes" id="UP000093053">
    <property type="component" value="Chromosome"/>
</dbReference>
<dbReference type="GO" id="GO:0016787">
    <property type="term" value="F:hydrolase activity"/>
    <property type="evidence" value="ECO:0007669"/>
    <property type="project" value="UniProtKB-KW"/>
</dbReference>
<evidence type="ECO:0000259" key="3">
    <source>
        <dbReference type="Pfam" id="PF12697"/>
    </source>
</evidence>
<dbReference type="InterPro" id="IPR050266">
    <property type="entry name" value="AB_hydrolase_sf"/>
</dbReference>
<dbReference type="Gene3D" id="3.40.50.1820">
    <property type="entry name" value="alpha/beta hydrolase"/>
    <property type="match status" value="1"/>
</dbReference>
<proteinExistence type="predicted"/>
<name>A0A1B2HEN9_9PSEU</name>
<dbReference type="SUPFAM" id="SSF53474">
    <property type="entry name" value="alpha/beta-Hydrolases"/>
    <property type="match status" value="1"/>
</dbReference>
<dbReference type="PANTHER" id="PTHR43798">
    <property type="entry name" value="MONOACYLGLYCEROL LIPASE"/>
    <property type="match status" value="1"/>
</dbReference>
<keyword evidence="2" id="KW-0732">Signal</keyword>
<organism evidence="4 5">
    <name type="scientific">Lentzea guizhouensis</name>
    <dbReference type="NCBI Taxonomy" id="1586287"/>
    <lineage>
        <taxon>Bacteria</taxon>
        <taxon>Bacillati</taxon>
        <taxon>Actinomycetota</taxon>
        <taxon>Actinomycetes</taxon>
        <taxon>Pseudonocardiales</taxon>
        <taxon>Pseudonocardiaceae</taxon>
        <taxon>Lentzea</taxon>
    </lineage>
</organism>
<evidence type="ECO:0000256" key="2">
    <source>
        <dbReference type="SAM" id="SignalP"/>
    </source>
</evidence>
<dbReference type="GO" id="GO:0016020">
    <property type="term" value="C:membrane"/>
    <property type="evidence" value="ECO:0007669"/>
    <property type="project" value="TreeGrafter"/>
</dbReference>
<dbReference type="STRING" id="1586287.BBK82_09065"/>
<dbReference type="KEGG" id="led:BBK82_09065"/>
<dbReference type="Pfam" id="PF12697">
    <property type="entry name" value="Abhydrolase_6"/>
    <property type="match status" value="1"/>
</dbReference>
<reference evidence="4 5" key="1">
    <citation type="submission" date="2016-07" db="EMBL/GenBank/DDBJ databases">
        <title>Complete genome sequence of the Lentzea guizhouensis DHS C013.</title>
        <authorList>
            <person name="Cao C."/>
        </authorList>
    </citation>
    <scope>NUCLEOTIDE SEQUENCE [LARGE SCALE GENOMIC DNA]</scope>
    <source>
        <strain evidence="4 5">DHS C013</strain>
    </source>
</reference>
<protein>
    <recommendedName>
        <fullName evidence="3">AB hydrolase-1 domain-containing protein</fullName>
    </recommendedName>
</protein>
<keyword evidence="1" id="KW-0378">Hydrolase</keyword>
<dbReference type="EMBL" id="CP016793">
    <property type="protein sequence ID" value="ANZ36188.1"/>
    <property type="molecule type" value="Genomic_DNA"/>
</dbReference>
<sequence length="333" mass="35513">MRFRRLCAAVLLAAFIPVPAPANAAQNTTCEDVYTPVQFGLVKQTMYGRLCVPRGAGTVQVLVPGGTYTSGYWDIPVDGELRSVTRAMNKAGIATMAVDRIGTGKSTKPLSILVDVPNQAEAVHQVIQSLRPRFSKVLVGGHSIGSAIAMAEAGRYRDVDGVLVTGMTHQWDYVRAVPALTNLIPALLDPKLSLRGIDVGYLTTAPGTRYKMFHSPGPNVASVINLDESTKDVVSASEFVTTALMSNIVLPASAGITAPVLTVQTSADYFCGTPPLGADCSSAAALVRSEKPFYPRAPRLDGYVVNGYGHVFNFDTKGADRYHAALVAWQRSI</sequence>
<accession>A0A1B2HEN9</accession>
<feature type="chain" id="PRO_5008538145" description="AB hydrolase-1 domain-containing protein" evidence="2">
    <location>
        <begin position="25"/>
        <end position="333"/>
    </location>
</feature>
<dbReference type="OrthoDB" id="5524362at2"/>
<dbReference type="InterPro" id="IPR029058">
    <property type="entry name" value="AB_hydrolase_fold"/>
</dbReference>
<evidence type="ECO:0000313" key="4">
    <source>
        <dbReference type="EMBL" id="ANZ36188.1"/>
    </source>
</evidence>
<dbReference type="PANTHER" id="PTHR43798:SF31">
    <property type="entry name" value="AB HYDROLASE SUPERFAMILY PROTEIN YCLE"/>
    <property type="match status" value="1"/>
</dbReference>
<evidence type="ECO:0000313" key="5">
    <source>
        <dbReference type="Proteomes" id="UP000093053"/>
    </source>
</evidence>
<feature type="signal peptide" evidence="2">
    <location>
        <begin position="1"/>
        <end position="24"/>
    </location>
</feature>
<evidence type="ECO:0000256" key="1">
    <source>
        <dbReference type="ARBA" id="ARBA00022801"/>
    </source>
</evidence>
<dbReference type="InterPro" id="IPR000073">
    <property type="entry name" value="AB_hydrolase_1"/>
</dbReference>
<feature type="domain" description="AB hydrolase-1" evidence="3">
    <location>
        <begin position="61"/>
        <end position="314"/>
    </location>
</feature>
<gene>
    <name evidence="4" type="ORF">BBK82_09065</name>
</gene>
<keyword evidence="5" id="KW-1185">Reference proteome</keyword>
<dbReference type="AlphaFoldDB" id="A0A1B2HEN9"/>